<proteinExistence type="predicted"/>
<name>A0ABQ5VZC4_9HYPH</name>
<evidence type="ECO:0000313" key="1">
    <source>
        <dbReference type="EMBL" id="GLQ52972.1"/>
    </source>
</evidence>
<gene>
    <name evidence="1" type="ORF">GCM10010862_02300</name>
</gene>
<evidence type="ECO:0008006" key="3">
    <source>
        <dbReference type="Google" id="ProtNLM"/>
    </source>
</evidence>
<sequence length="173" mass="18206">MKVALVALEDIGEALLLRALLENLGADVHLRPVGKPSDFPNAFDAFGSSADFALVSGHGDQGGLVFPEMAPGVDSLVLPNDRLDAALMAEHVRSVPPIVVSTACNTGTDAFAQAFRSAGAHTFIAPADYPEGAAVPILLGLAFHRVFGGQDWSSAVEAANTMFEEGDRFRIWS</sequence>
<accession>A0ABQ5VZC4</accession>
<dbReference type="EMBL" id="BSNS01000002">
    <property type="protein sequence ID" value="GLQ52972.1"/>
    <property type="molecule type" value="Genomic_DNA"/>
</dbReference>
<dbReference type="RefSeq" id="WP_284338436.1">
    <property type="nucleotide sequence ID" value="NZ_BSNS01000002.1"/>
</dbReference>
<protein>
    <recommendedName>
        <fullName evidence="3">CHAT domain-containing protein</fullName>
    </recommendedName>
</protein>
<organism evidence="1 2">
    <name type="scientific">Devosia nitrariae</name>
    <dbReference type="NCBI Taxonomy" id="2071872"/>
    <lineage>
        <taxon>Bacteria</taxon>
        <taxon>Pseudomonadati</taxon>
        <taxon>Pseudomonadota</taxon>
        <taxon>Alphaproteobacteria</taxon>
        <taxon>Hyphomicrobiales</taxon>
        <taxon>Devosiaceae</taxon>
        <taxon>Devosia</taxon>
    </lineage>
</organism>
<keyword evidence="2" id="KW-1185">Reference proteome</keyword>
<dbReference type="Proteomes" id="UP001156691">
    <property type="component" value="Unassembled WGS sequence"/>
</dbReference>
<evidence type="ECO:0000313" key="2">
    <source>
        <dbReference type="Proteomes" id="UP001156691"/>
    </source>
</evidence>
<reference evidence="2" key="1">
    <citation type="journal article" date="2019" name="Int. J. Syst. Evol. Microbiol.">
        <title>The Global Catalogue of Microorganisms (GCM) 10K type strain sequencing project: providing services to taxonomists for standard genome sequencing and annotation.</title>
        <authorList>
            <consortium name="The Broad Institute Genomics Platform"/>
            <consortium name="The Broad Institute Genome Sequencing Center for Infectious Disease"/>
            <person name="Wu L."/>
            <person name="Ma J."/>
        </authorList>
    </citation>
    <scope>NUCLEOTIDE SEQUENCE [LARGE SCALE GENOMIC DNA]</scope>
    <source>
        <strain evidence="2">NBRC 112416</strain>
    </source>
</reference>
<comment type="caution">
    <text evidence="1">The sequence shown here is derived from an EMBL/GenBank/DDBJ whole genome shotgun (WGS) entry which is preliminary data.</text>
</comment>